<dbReference type="AlphaFoldDB" id="A0AAP8SN88"/>
<dbReference type="RefSeq" id="WP_066058011.1">
    <property type="nucleotide sequence ID" value="NZ_BMYL01000002.1"/>
</dbReference>
<dbReference type="KEGG" id="hja:BST95_08180"/>
<gene>
    <name evidence="1" type="ORF">C0029_07225</name>
</gene>
<organism evidence="1 2">
    <name type="scientific">Halioglobus japonicus</name>
    <dbReference type="NCBI Taxonomy" id="930805"/>
    <lineage>
        <taxon>Bacteria</taxon>
        <taxon>Pseudomonadati</taxon>
        <taxon>Pseudomonadota</taxon>
        <taxon>Gammaproteobacteria</taxon>
        <taxon>Cellvibrionales</taxon>
        <taxon>Halieaceae</taxon>
        <taxon>Halioglobus</taxon>
    </lineage>
</organism>
<protein>
    <submittedName>
        <fullName evidence="1">DUF393 domain-containing protein</fullName>
    </submittedName>
</protein>
<name>A0AAP8SN88_9GAMM</name>
<evidence type="ECO:0000313" key="2">
    <source>
        <dbReference type="Proteomes" id="UP000235162"/>
    </source>
</evidence>
<dbReference type="Proteomes" id="UP000235162">
    <property type="component" value="Unassembled WGS sequence"/>
</dbReference>
<accession>A0AAP8SN88</accession>
<evidence type="ECO:0000313" key="1">
    <source>
        <dbReference type="EMBL" id="PLW86221.1"/>
    </source>
</evidence>
<dbReference type="PANTHER" id="PTHR34290">
    <property type="entry name" value="SI:CH73-390P7.2"/>
    <property type="match status" value="1"/>
</dbReference>
<dbReference type="InterPro" id="IPR007263">
    <property type="entry name" value="DCC1-like"/>
</dbReference>
<dbReference type="InterPro" id="IPR044691">
    <property type="entry name" value="DCC1_Trx"/>
</dbReference>
<dbReference type="PANTHER" id="PTHR34290:SF2">
    <property type="entry name" value="OS04G0668800 PROTEIN"/>
    <property type="match status" value="1"/>
</dbReference>
<comment type="caution">
    <text evidence="1">The sequence shown here is derived from an EMBL/GenBank/DDBJ whole genome shotgun (WGS) entry which is preliminary data.</text>
</comment>
<proteinExistence type="predicted"/>
<sequence>MSKPLPAATLYYDGRCPLCLREMDKLATLKSDELQLVDIHGILAEPGMPDRDTLLRDLHMRLADGQWLTGVDANVRAWTYAGRGAWLSWLRWPVIRQLADVGYALWAGWRYRRLYGSGDEGANCNH</sequence>
<dbReference type="GO" id="GO:0015035">
    <property type="term" value="F:protein-disulfide reductase activity"/>
    <property type="evidence" value="ECO:0007669"/>
    <property type="project" value="InterPro"/>
</dbReference>
<reference evidence="1 2" key="1">
    <citation type="submission" date="2018-01" db="EMBL/GenBank/DDBJ databases">
        <title>The draft genome sequence of Halioglobus japonicus S1-36.</title>
        <authorList>
            <person name="Du Z.-J."/>
            <person name="Shi M.-J."/>
        </authorList>
    </citation>
    <scope>NUCLEOTIDE SEQUENCE [LARGE SCALE GENOMIC DNA]</scope>
    <source>
        <strain evidence="1 2">S1-36</strain>
    </source>
</reference>
<dbReference type="EMBL" id="PKUR01000002">
    <property type="protein sequence ID" value="PLW86221.1"/>
    <property type="molecule type" value="Genomic_DNA"/>
</dbReference>
<dbReference type="Pfam" id="PF04134">
    <property type="entry name" value="DCC1-like"/>
    <property type="match status" value="1"/>
</dbReference>
<keyword evidence="2" id="KW-1185">Reference proteome</keyword>